<sequence length="182" mass="20089">MTRVLSDGPRPSDATRRRVLSVLRLVRDDAVRDRRISVDLALRSRSPMSTAKREPHWLRAEQLGRLADSMPPNCRPVVLFLGLAGCRFSEMCARRVDAVVQTPHGLGVRIHRAAPQSKKTRGAIFGPTKTHQTRTVPIPPTLETYVRDRIKNALSGSCLIPSPTGAIWTHQSCPAPWSASTG</sequence>
<organism evidence="3 4">
    <name type="scientific">Cellulomonas algicola</name>
    <dbReference type="NCBI Taxonomy" id="2071633"/>
    <lineage>
        <taxon>Bacteria</taxon>
        <taxon>Bacillati</taxon>
        <taxon>Actinomycetota</taxon>
        <taxon>Actinomycetes</taxon>
        <taxon>Micrococcales</taxon>
        <taxon>Cellulomonadaceae</taxon>
        <taxon>Cellulomonas</taxon>
    </lineage>
</organism>
<accession>A0A401UZR3</accession>
<protein>
    <recommendedName>
        <fullName evidence="2">Tyr recombinase domain-containing protein</fullName>
    </recommendedName>
</protein>
<keyword evidence="1" id="KW-0233">DNA recombination</keyword>
<keyword evidence="4" id="KW-1185">Reference proteome</keyword>
<dbReference type="Proteomes" id="UP000288246">
    <property type="component" value="Unassembled WGS sequence"/>
</dbReference>
<dbReference type="AlphaFoldDB" id="A0A401UZR3"/>
<dbReference type="EMBL" id="BHYL01000125">
    <property type="protein sequence ID" value="GCD20178.1"/>
    <property type="molecule type" value="Genomic_DNA"/>
</dbReference>
<dbReference type="GO" id="GO:0003677">
    <property type="term" value="F:DNA binding"/>
    <property type="evidence" value="ECO:0007669"/>
    <property type="project" value="InterPro"/>
</dbReference>
<evidence type="ECO:0000256" key="1">
    <source>
        <dbReference type="ARBA" id="ARBA00023172"/>
    </source>
</evidence>
<proteinExistence type="predicted"/>
<dbReference type="InterPro" id="IPR011010">
    <property type="entry name" value="DNA_brk_join_enz"/>
</dbReference>
<dbReference type="PROSITE" id="PS51898">
    <property type="entry name" value="TYR_RECOMBINASE"/>
    <property type="match status" value="1"/>
</dbReference>
<gene>
    <name evidence="3" type="ORF">CTKZ_17400</name>
</gene>
<reference evidence="3 4" key="1">
    <citation type="submission" date="2018-11" db="EMBL/GenBank/DDBJ databases">
        <title>Draft genome sequence of Cellulomonas takizawaensis strain TKZ-21.</title>
        <authorList>
            <person name="Yamamura H."/>
            <person name="Hayashi T."/>
            <person name="Hamada M."/>
            <person name="Serisawa Y."/>
            <person name="Matsuyama K."/>
            <person name="Nakagawa Y."/>
            <person name="Otoguro M."/>
            <person name="Yanagida F."/>
            <person name="Hayakawa M."/>
        </authorList>
    </citation>
    <scope>NUCLEOTIDE SEQUENCE [LARGE SCALE GENOMIC DNA]</scope>
    <source>
        <strain evidence="3 4">TKZ-21</strain>
    </source>
</reference>
<dbReference type="Gene3D" id="1.10.443.10">
    <property type="entry name" value="Intergrase catalytic core"/>
    <property type="match status" value="1"/>
</dbReference>
<evidence type="ECO:0000259" key="2">
    <source>
        <dbReference type="PROSITE" id="PS51898"/>
    </source>
</evidence>
<evidence type="ECO:0000313" key="3">
    <source>
        <dbReference type="EMBL" id="GCD20178.1"/>
    </source>
</evidence>
<dbReference type="InterPro" id="IPR013762">
    <property type="entry name" value="Integrase-like_cat_sf"/>
</dbReference>
<feature type="domain" description="Tyr recombinase" evidence="2">
    <location>
        <begin position="53"/>
        <end position="182"/>
    </location>
</feature>
<dbReference type="GO" id="GO:0006310">
    <property type="term" value="P:DNA recombination"/>
    <property type="evidence" value="ECO:0007669"/>
    <property type="project" value="UniProtKB-KW"/>
</dbReference>
<evidence type="ECO:0000313" key="4">
    <source>
        <dbReference type="Proteomes" id="UP000288246"/>
    </source>
</evidence>
<name>A0A401UZR3_9CELL</name>
<comment type="caution">
    <text evidence="3">The sequence shown here is derived from an EMBL/GenBank/DDBJ whole genome shotgun (WGS) entry which is preliminary data.</text>
</comment>
<dbReference type="GO" id="GO:0015074">
    <property type="term" value="P:DNA integration"/>
    <property type="evidence" value="ECO:0007669"/>
    <property type="project" value="InterPro"/>
</dbReference>
<dbReference type="InterPro" id="IPR002104">
    <property type="entry name" value="Integrase_catalytic"/>
</dbReference>
<dbReference type="SUPFAM" id="SSF56349">
    <property type="entry name" value="DNA breaking-rejoining enzymes"/>
    <property type="match status" value="1"/>
</dbReference>